<dbReference type="InterPro" id="IPR025690">
    <property type="entry name" value="Methyltransf_put"/>
</dbReference>
<dbReference type="EMBL" id="JBHSJF010000005">
    <property type="protein sequence ID" value="MFC5067620.1"/>
    <property type="molecule type" value="Genomic_DNA"/>
</dbReference>
<accession>A0ABV9YXP4</accession>
<proteinExistence type="predicted"/>
<name>A0ABV9YXP4_9HYPH</name>
<organism evidence="1 2">
    <name type="scientific">Flaviflagellibacter deserti</name>
    <dbReference type="NCBI Taxonomy" id="2267266"/>
    <lineage>
        <taxon>Bacteria</taxon>
        <taxon>Pseudomonadati</taxon>
        <taxon>Pseudomonadota</taxon>
        <taxon>Alphaproteobacteria</taxon>
        <taxon>Hyphomicrobiales</taxon>
        <taxon>Flaviflagellibacter</taxon>
    </lineage>
</organism>
<keyword evidence="2" id="KW-1185">Reference proteome</keyword>
<sequence length="166" mass="18219">MAPRSRLEKTLFRLQAQHACLAWAFQAIEGRPGVVAELGLGHGRTYDHLRNLLPDREIYVFDRANDAYPDCRPPDQYLVLGDVKETVPVLYDKLGGKVVLANTDLGSFDKASNRAVAAMVSEVLPPLMAPGGIVMSDLELNLPDYERVPLPAGAPADAYCLYRKPA</sequence>
<reference evidence="2" key="1">
    <citation type="journal article" date="2019" name="Int. J. Syst. Evol. Microbiol.">
        <title>The Global Catalogue of Microorganisms (GCM) 10K type strain sequencing project: providing services to taxonomists for standard genome sequencing and annotation.</title>
        <authorList>
            <consortium name="The Broad Institute Genomics Platform"/>
            <consortium name="The Broad Institute Genome Sequencing Center for Infectious Disease"/>
            <person name="Wu L."/>
            <person name="Ma J."/>
        </authorList>
    </citation>
    <scope>NUCLEOTIDE SEQUENCE [LARGE SCALE GENOMIC DNA]</scope>
    <source>
        <strain evidence="2">CGMCC 1.16444</strain>
    </source>
</reference>
<keyword evidence="1" id="KW-0489">Methyltransferase</keyword>
<evidence type="ECO:0000313" key="2">
    <source>
        <dbReference type="Proteomes" id="UP001595796"/>
    </source>
</evidence>
<gene>
    <name evidence="1" type="ORF">ACFPFW_06275</name>
</gene>
<dbReference type="Proteomes" id="UP001595796">
    <property type="component" value="Unassembled WGS sequence"/>
</dbReference>
<comment type="caution">
    <text evidence="1">The sequence shown here is derived from an EMBL/GenBank/DDBJ whole genome shotgun (WGS) entry which is preliminary data.</text>
</comment>
<dbReference type="Pfam" id="PF12692">
    <property type="entry name" value="Methyltransf_17"/>
    <property type="match status" value="1"/>
</dbReference>
<dbReference type="Gene3D" id="3.40.50.150">
    <property type="entry name" value="Vaccinia Virus protein VP39"/>
    <property type="match status" value="1"/>
</dbReference>
<protein>
    <submittedName>
        <fullName evidence="1">Class I SAM-dependent methyltransferase</fullName>
    </submittedName>
</protein>
<keyword evidence="1" id="KW-0808">Transferase</keyword>
<dbReference type="GO" id="GO:0032259">
    <property type="term" value="P:methylation"/>
    <property type="evidence" value="ECO:0007669"/>
    <property type="project" value="UniProtKB-KW"/>
</dbReference>
<dbReference type="SUPFAM" id="SSF53335">
    <property type="entry name" value="S-adenosyl-L-methionine-dependent methyltransferases"/>
    <property type="match status" value="1"/>
</dbReference>
<dbReference type="InterPro" id="IPR029063">
    <property type="entry name" value="SAM-dependent_MTases_sf"/>
</dbReference>
<dbReference type="RefSeq" id="WP_114958393.1">
    <property type="nucleotide sequence ID" value="NZ_JBHSJF010000005.1"/>
</dbReference>
<evidence type="ECO:0000313" key="1">
    <source>
        <dbReference type="EMBL" id="MFC5067620.1"/>
    </source>
</evidence>
<dbReference type="GO" id="GO:0008168">
    <property type="term" value="F:methyltransferase activity"/>
    <property type="evidence" value="ECO:0007669"/>
    <property type="project" value="UniProtKB-KW"/>
</dbReference>